<evidence type="ECO:0000313" key="10">
    <source>
        <dbReference type="Proteomes" id="UP001595752"/>
    </source>
</evidence>
<dbReference type="SUPFAM" id="SSF55874">
    <property type="entry name" value="ATPase domain of HSP90 chaperone/DNA topoisomerase II/histidine kinase"/>
    <property type="match status" value="1"/>
</dbReference>
<dbReference type="InterPro" id="IPR003594">
    <property type="entry name" value="HATPase_dom"/>
</dbReference>
<dbReference type="GO" id="GO:0005524">
    <property type="term" value="F:ATP binding"/>
    <property type="evidence" value="ECO:0007669"/>
    <property type="project" value="UniProtKB-KW"/>
</dbReference>
<organism evidence="9 10">
    <name type="scientific">Bacillus songklensis</name>
    <dbReference type="NCBI Taxonomy" id="1069116"/>
    <lineage>
        <taxon>Bacteria</taxon>
        <taxon>Bacillati</taxon>
        <taxon>Bacillota</taxon>
        <taxon>Bacilli</taxon>
        <taxon>Bacillales</taxon>
        <taxon>Bacillaceae</taxon>
        <taxon>Bacillus</taxon>
    </lineage>
</organism>
<keyword evidence="10" id="KW-1185">Reference proteome</keyword>
<dbReference type="Gene3D" id="3.30.565.10">
    <property type="entry name" value="Histidine kinase-like ATPase, C-terminal domain"/>
    <property type="match status" value="1"/>
</dbReference>
<keyword evidence="4" id="KW-0547">Nucleotide-binding</keyword>
<reference evidence="10" key="1">
    <citation type="journal article" date="2019" name="Int. J. Syst. Evol. Microbiol.">
        <title>The Global Catalogue of Microorganisms (GCM) 10K type strain sequencing project: providing services to taxonomists for standard genome sequencing and annotation.</title>
        <authorList>
            <consortium name="The Broad Institute Genomics Platform"/>
            <consortium name="The Broad Institute Genome Sequencing Center for Infectious Disease"/>
            <person name="Wu L."/>
            <person name="Ma J."/>
        </authorList>
    </citation>
    <scope>NUCLEOTIDE SEQUENCE [LARGE SCALE GENOMIC DNA]</scope>
    <source>
        <strain evidence="10">CCUG 61889</strain>
    </source>
</reference>
<protein>
    <recommendedName>
        <fullName evidence="2">histidine kinase</fullName>
        <ecNumber evidence="2">2.7.13.3</ecNumber>
    </recommendedName>
</protein>
<dbReference type="Pfam" id="PF02518">
    <property type="entry name" value="HATPase_c"/>
    <property type="match status" value="1"/>
</dbReference>
<dbReference type="Proteomes" id="UP001595752">
    <property type="component" value="Unassembled WGS sequence"/>
</dbReference>
<dbReference type="RefSeq" id="WP_377917411.1">
    <property type="nucleotide sequence ID" value="NZ_JBHRZT010000068.1"/>
</dbReference>
<keyword evidence="5" id="KW-0418">Kinase</keyword>
<gene>
    <name evidence="9" type="ORF">ACFOU2_17795</name>
</gene>
<comment type="caution">
    <text evidence="9">The sequence shown here is derived from an EMBL/GenBank/DDBJ whole genome shotgun (WGS) entry which is preliminary data.</text>
</comment>
<evidence type="ECO:0000259" key="8">
    <source>
        <dbReference type="PROSITE" id="PS50109"/>
    </source>
</evidence>
<comment type="catalytic activity">
    <reaction evidence="1">
        <text>ATP + protein L-histidine = ADP + protein N-phospho-L-histidine.</text>
        <dbReference type="EC" id="2.7.13.3"/>
    </reaction>
</comment>
<evidence type="ECO:0000256" key="3">
    <source>
        <dbReference type="ARBA" id="ARBA00022679"/>
    </source>
</evidence>
<feature type="domain" description="Histidine kinase" evidence="8">
    <location>
        <begin position="1"/>
        <end position="130"/>
    </location>
</feature>
<keyword evidence="7" id="KW-0902">Two-component regulatory system</keyword>
<dbReference type="EMBL" id="JBHRZT010000068">
    <property type="protein sequence ID" value="MFC3885224.1"/>
    <property type="molecule type" value="Genomic_DNA"/>
</dbReference>
<evidence type="ECO:0000256" key="7">
    <source>
        <dbReference type="ARBA" id="ARBA00023012"/>
    </source>
</evidence>
<evidence type="ECO:0000256" key="5">
    <source>
        <dbReference type="ARBA" id="ARBA00022777"/>
    </source>
</evidence>
<keyword evidence="6 9" id="KW-0067">ATP-binding</keyword>
<keyword evidence="3" id="KW-0808">Transferase</keyword>
<name>A0ABV8B7Q3_9BACI</name>
<dbReference type="InterPro" id="IPR005467">
    <property type="entry name" value="His_kinase_dom"/>
</dbReference>
<evidence type="ECO:0000256" key="2">
    <source>
        <dbReference type="ARBA" id="ARBA00012438"/>
    </source>
</evidence>
<evidence type="ECO:0000256" key="1">
    <source>
        <dbReference type="ARBA" id="ARBA00000085"/>
    </source>
</evidence>
<evidence type="ECO:0000256" key="6">
    <source>
        <dbReference type="ARBA" id="ARBA00022840"/>
    </source>
</evidence>
<dbReference type="InterPro" id="IPR004358">
    <property type="entry name" value="Sig_transdc_His_kin-like_C"/>
</dbReference>
<accession>A0ABV8B7Q3</accession>
<proteinExistence type="predicted"/>
<dbReference type="PANTHER" id="PTHR43065:SF34">
    <property type="entry name" value="SPORULATION KINASE A"/>
    <property type="match status" value="1"/>
</dbReference>
<dbReference type="EC" id="2.7.13.3" evidence="2"/>
<evidence type="ECO:0000256" key="4">
    <source>
        <dbReference type="ARBA" id="ARBA00022741"/>
    </source>
</evidence>
<evidence type="ECO:0000313" key="9">
    <source>
        <dbReference type="EMBL" id="MFC3885224.1"/>
    </source>
</evidence>
<dbReference type="PRINTS" id="PR00344">
    <property type="entry name" value="BCTRLSENSOR"/>
</dbReference>
<dbReference type="InterPro" id="IPR036890">
    <property type="entry name" value="HATPase_C_sf"/>
</dbReference>
<dbReference type="PANTHER" id="PTHR43065">
    <property type="entry name" value="SENSOR HISTIDINE KINASE"/>
    <property type="match status" value="1"/>
</dbReference>
<dbReference type="SMART" id="SM00387">
    <property type="entry name" value="HATPase_c"/>
    <property type="match status" value="1"/>
</dbReference>
<sequence>MATHANYKDCQIKSYFPQEPVIINCEENALKQVFINIIQNGLESMTKGTVTVALEKREKDAKIIIQDEGCGIEEASIPRLGEPFYSTKSSGTGLGLMISYRIIEQHNGQIAFSSRVGVGTKVEVILPLVQENVQV</sequence>
<dbReference type="PROSITE" id="PS50109">
    <property type="entry name" value="HIS_KIN"/>
    <property type="match status" value="1"/>
</dbReference>